<dbReference type="Gene3D" id="1.20.5.170">
    <property type="match status" value="1"/>
</dbReference>
<keyword evidence="8" id="KW-0539">Nucleus</keyword>
<feature type="region of interest" description="Disordered" evidence="9">
    <location>
        <begin position="1"/>
        <end position="446"/>
    </location>
</feature>
<feature type="compositionally biased region" description="Low complexity" evidence="9">
    <location>
        <begin position="321"/>
        <end position="348"/>
    </location>
</feature>
<dbReference type="InterPro" id="IPR026010">
    <property type="entry name" value="NSP1/NUP62"/>
</dbReference>
<dbReference type="PANTHER" id="PTHR12084:SF0">
    <property type="entry name" value="NUCLEAR PORE GLYCOPROTEIN P62"/>
    <property type="match status" value="1"/>
</dbReference>
<name>A0ABR1MTL2_9PEZI</name>
<organism evidence="11 12">
    <name type="scientific">Phyllosticta citricarpa</name>
    <dbReference type="NCBI Taxonomy" id="55181"/>
    <lineage>
        <taxon>Eukaryota</taxon>
        <taxon>Fungi</taxon>
        <taxon>Dikarya</taxon>
        <taxon>Ascomycota</taxon>
        <taxon>Pezizomycotina</taxon>
        <taxon>Dothideomycetes</taxon>
        <taxon>Dothideomycetes incertae sedis</taxon>
        <taxon>Botryosphaeriales</taxon>
        <taxon>Phyllostictaceae</taxon>
        <taxon>Phyllosticta</taxon>
    </lineage>
</organism>
<keyword evidence="12" id="KW-1185">Reference proteome</keyword>
<evidence type="ECO:0000313" key="12">
    <source>
        <dbReference type="Proteomes" id="UP001365128"/>
    </source>
</evidence>
<evidence type="ECO:0000256" key="5">
    <source>
        <dbReference type="ARBA" id="ARBA00022927"/>
    </source>
</evidence>
<keyword evidence="3" id="KW-0813">Transport</keyword>
<evidence type="ECO:0000256" key="1">
    <source>
        <dbReference type="ARBA" id="ARBA00004567"/>
    </source>
</evidence>
<comment type="caution">
    <text evidence="11">The sequence shown here is derived from an EMBL/GenBank/DDBJ whole genome shotgun (WGS) entry which is preliminary data.</text>
</comment>
<dbReference type="InterPro" id="IPR007758">
    <property type="entry name" value="Nucleoporin_NSP1_C"/>
</dbReference>
<sequence length="660" mass="65788">MSNDSSKEPPKSIFGAASGGSVFGGGGGSGSNNASPFSFNKPAAGTGFSFGGNTANSTTSGSSSPSLFGSAGAKASTGATQSPFGGAAAGSGSSLFGGAATPAAKTGLFNTGGSTTPAGNPPSGGGFSFGAKPAETQSSSTPAASSPFSLGAGANSSKPLFGGTPASAAPSTNNTSTPTASASSQPQTSSLFGGATPAAQPKEAPKPSLFSMNQPSSNSASTGNKPAFSFPSSSTAQPTGGSASPFSLGQKAPSSQPSSSQAPATTSSDQPSTLFRKDDANSAGSGSSNIFGGANNTPASTAGGNSATTGTTSFGNVFGKTPTTTSAGQAGSGATTTAPSTSTAPSGSFSLGAGPTQSSGNAQSSTTATSAPTFSLGGATKTSSAPTFSLGGAGTTSTSGQTTSTTTATAGPSTSATSGPPAATPSANLGASTIGNPPSSQSRLKNKSMDEIITRWATDLSKYQKRFQSQAKQVAEWDRMLVENSEKIAKLYTKTFQAGKDTGEVERQLTAVENDQAELSRWLDSYEKDVDEMMEKMVTGTGSDGLQGPDQERERTYKLAEKLCDRLNDLNKDLSYMIDEINGVSATLSKTDKPDDPLTQVVRVLNSHLSQLQAIDTGAAELHAKVLAAQKETQNYRFNGQASLGSDPADDFARSFLGRR</sequence>
<comment type="subcellular location">
    <subcellularLocation>
        <location evidence="1">Nucleus</location>
        <location evidence="1">Nuclear pore complex</location>
    </subcellularLocation>
</comment>
<evidence type="ECO:0000256" key="8">
    <source>
        <dbReference type="ARBA" id="ARBA00023242"/>
    </source>
</evidence>
<evidence type="ECO:0000259" key="10">
    <source>
        <dbReference type="Pfam" id="PF05064"/>
    </source>
</evidence>
<feature type="compositionally biased region" description="Low complexity" evidence="9">
    <location>
        <begin position="356"/>
        <end position="373"/>
    </location>
</feature>
<keyword evidence="6" id="KW-0811">Translocation</keyword>
<feature type="compositionally biased region" description="Gly residues" evidence="9">
    <location>
        <begin position="17"/>
        <end position="30"/>
    </location>
</feature>
<comment type="similarity">
    <text evidence="2">Belongs to the nucleoporin NSP1/NUP62 family.</text>
</comment>
<keyword evidence="7" id="KW-0906">Nuclear pore complex</keyword>
<dbReference type="Pfam" id="PF05064">
    <property type="entry name" value="Nsp1_C"/>
    <property type="match status" value="1"/>
</dbReference>
<evidence type="ECO:0000256" key="4">
    <source>
        <dbReference type="ARBA" id="ARBA00022816"/>
    </source>
</evidence>
<feature type="compositionally biased region" description="Polar residues" evidence="9">
    <location>
        <begin position="282"/>
        <end position="296"/>
    </location>
</feature>
<accession>A0ABR1MTL2</accession>
<protein>
    <submittedName>
        <fullName evidence="11">Nsp1-like C-terminal region-domain-containing protein</fullName>
    </submittedName>
</protein>
<evidence type="ECO:0000256" key="6">
    <source>
        <dbReference type="ARBA" id="ARBA00023010"/>
    </source>
</evidence>
<feature type="compositionally biased region" description="Polar residues" evidence="9">
    <location>
        <begin position="429"/>
        <end position="443"/>
    </location>
</feature>
<feature type="compositionally biased region" description="Low complexity" evidence="9">
    <location>
        <begin position="129"/>
        <end position="149"/>
    </location>
</feature>
<dbReference type="PANTHER" id="PTHR12084">
    <property type="entry name" value="NUCLEAR PORE GLYCOPROTEIN P62-RELATED"/>
    <property type="match status" value="1"/>
</dbReference>
<feature type="compositionally biased region" description="Low complexity" evidence="9">
    <location>
        <begin position="297"/>
        <end position="313"/>
    </location>
</feature>
<feature type="compositionally biased region" description="Polar residues" evidence="9">
    <location>
        <begin position="108"/>
        <end position="117"/>
    </location>
</feature>
<dbReference type="Proteomes" id="UP001365128">
    <property type="component" value="Unassembled WGS sequence"/>
</dbReference>
<keyword evidence="5" id="KW-0653">Protein transport</keyword>
<feature type="compositionally biased region" description="Low complexity" evidence="9">
    <location>
        <begin position="395"/>
        <end position="427"/>
    </location>
</feature>
<evidence type="ECO:0000313" key="11">
    <source>
        <dbReference type="EMBL" id="KAK7557011.1"/>
    </source>
</evidence>
<evidence type="ECO:0000256" key="2">
    <source>
        <dbReference type="ARBA" id="ARBA00005911"/>
    </source>
</evidence>
<reference evidence="11 12" key="1">
    <citation type="submission" date="2024-04" db="EMBL/GenBank/DDBJ databases">
        <title>Phyllosticta paracitricarpa is synonymous to the EU quarantine fungus P. citricarpa based on phylogenomic analyses.</title>
        <authorList>
            <consortium name="Lawrence Berkeley National Laboratory"/>
            <person name="Van Ingen-Buijs V.A."/>
            <person name="Van Westerhoven A.C."/>
            <person name="Haridas S."/>
            <person name="Skiadas P."/>
            <person name="Martin F."/>
            <person name="Groenewald J.Z."/>
            <person name="Crous P.W."/>
            <person name="Seidl M.F."/>
        </authorList>
    </citation>
    <scope>NUCLEOTIDE SEQUENCE [LARGE SCALE GENOMIC DNA]</scope>
    <source>
        <strain evidence="11 12">CBS 122670</strain>
    </source>
</reference>
<evidence type="ECO:0000256" key="3">
    <source>
        <dbReference type="ARBA" id="ARBA00022448"/>
    </source>
</evidence>
<feature type="compositionally biased region" description="Low complexity" evidence="9">
    <location>
        <begin position="51"/>
        <end position="100"/>
    </location>
</feature>
<feature type="compositionally biased region" description="Low complexity" evidence="9">
    <location>
        <begin position="164"/>
        <end position="190"/>
    </location>
</feature>
<feature type="compositionally biased region" description="Low complexity" evidence="9">
    <location>
        <begin position="252"/>
        <end position="268"/>
    </location>
</feature>
<feature type="compositionally biased region" description="Low complexity" evidence="9">
    <location>
        <begin position="31"/>
        <end position="40"/>
    </location>
</feature>
<feature type="compositionally biased region" description="Basic and acidic residues" evidence="9">
    <location>
        <begin position="1"/>
        <end position="10"/>
    </location>
</feature>
<evidence type="ECO:0000256" key="7">
    <source>
        <dbReference type="ARBA" id="ARBA00023132"/>
    </source>
</evidence>
<keyword evidence="4" id="KW-0509">mRNA transport</keyword>
<feature type="domain" description="Nucleoporin NSP1-like C-terminal" evidence="10">
    <location>
        <begin position="439"/>
        <end position="539"/>
    </location>
</feature>
<gene>
    <name evidence="11" type="ORF">IWX46DRAFT_27831</name>
</gene>
<feature type="compositionally biased region" description="Polar residues" evidence="9">
    <location>
        <begin position="210"/>
        <end position="247"/>
    </location>
</feature>
<evidence type="ECO:0000256" key="9">
    <source>
        <dbReference type="SAM" id="MobiDB-lite"/>
    </source>
</evidence>
<dbReference type="EMBL" id="JBBPDW010000001">
    <property type="protein sequence ID" value="KAK7557011.1"/>
    <property type="molecule type" value="Genomic_DNA"/>
</dbReference>
<proteinExistence type="inferred from homology"/>